<protein>
    <submittedName>
        <fullName evidence="1">Uncharacterized protein</fullName>
    </submittedName>
</protein>
<organism evidence="1 2">
    <name type="scientific">Nonlabens xylanidelens</name>
    <dbReference type="NCBI Taxonomy" id="191564"/>
    <lineage>
        <taxon>Bacteria</taxon>
        <taxon>Pseudomonadati</taxon>
        <taxon>Bacteroidota</taxon>
        <taxon>Flavobacteriia</taxon>
        <taxon>Flavobacteriales</taxon>
        <taxon>Flavobacteriaceae</taxon>
        <taxon>Nonlabens</taxon>
    </lineage>
</organism>
<dbReference type="EMBL" id="PTJE01000008">
    <property type="protein sequence ID" value="PPK93001.1"/>
    <property type="molecule type" value="Genomic_DNA"/>
</dbReference>
<comment type="caution">
    <text evidence="1">The sequence shown here is derived from an EMBL/GenBank/DDBJ whole genome shotgun (WGS) entry which is preliminary data.</text>
</comment>
<dbReference type="InterPro" id="IPR018247">
    <property type="entry name" value="EF_Hand_1_Ca_BS"/>
</dbReference>
<dbReference type="PROSITE" id="PS00018">
    <property type="entry name" value="EF_HAND_1"/>
    <property type="match status" value="1"/>
</dbReference>
<evidence type="ECO:0000313" key="2">
    <source>
        <dbReference type="Proteomes" id="UP000239002"/>
    </source>
</evidence>
<proteinExistence type="predicted"/>
<gene>
    <name evidence="1" type="ORF">LY01_02706</name>
</gene>
<dbReference type="PROSITE" id="PS51257">
    <property type="entry name" value="PROKAR_LIPOPROTEIN"/>
    <property type="match status" value="1"/>
</dbReference>
<dbReference type="Proteomes" id="UP000239002">
    <property type="component" value="Unassembled WGS sequence"/>
</dbReference>
<keyword evidence="2" id="KW-1185">Reference proteome</keyword>
<evidence type="ECO:0000313" key="1">
    <source>
        <dbReference type="EMBL" id="PPK93001.1"/>
    </source>
</evidence>
<dbReference type="OrthoDB" id="997423at2"/>
<dbReference type="RefSeq" id="WP_146080436.1">
    <property type="nucleotide sequence ID" value="NZ_MQVW01000020.1"/>
</dbReference>
<reference evidence="1 2" key="1">
    <citation type="submission" date="2018-02" db="EMBL/GenBank/DDBJ databases">
        <title>Genomic Encyclopedia of Archaeal and Bacterial Type Strains, Phase II (KMG-II): from individual species to whole genera.</title>
        <authorList>
            <person name="Goeker M."/>
        </authorList>
    </citation>
    <scope>NUCLEOTIDE SEQUENCE [LARGE SCALE GENOMIC DNA]</scope>
    <source>
        <strain evidence="1 2">DSM 16809</strain>
    </source>
</reference>
<dbReference type="AlphaFoldDB" id="A0A2S6IFL4"/>
<name>A0A2S6IFL4_9FLAO</name>
<sequence>MKKHFNKTVFILCIGLLFMSCDTEQKTTVAINDTVESAEDFTIKKDSTAIKVLKLPVHIDSTQYLYHAIAIKRVAIDDDFSISKSRYGSYGAASTSYNNYTFSGEYAGFIVEDIQTGNKINVINEEITITSATIYNKLENNPRVEFVLYKGHNLDTNKDKKLNHNDLSALFISDLDGSNFTKLTEDFEEFNGQRFIVENDKLYFQTQKDVNGNGIFDSSDNYRNYVVDLTAPVKKAVRYDEQLMNITKQ</sequence>
<accession>A0A2S6IFL4</accession>